<protein>
    <submittedName>
        <fullName evidence="1">Uncharacterized protein</fullName>
    </submittedName>
</protein>
<proteinExistence type="predicted"/>
<reference evidence="1" key="1">
    <citation type="submission" date="2021-05" db="EMBL/GenBank/DDBJ databases">
        <authorList>
            <person name="Scholz U."/>
            <person name="Mascher M."/>
            <person name="Fiebig A."/>
        </authorList>
    </citation>
    <scope>NUCLEOTIDE SEQUENCE [LARGE SCALE GENOMIC DNA]</scope>
</reference>
<accession>A0ACD5UID9</accession>
<reference evidence="1" key="2">
    <citation type="submission" date="2025-09" db="UniProtKB">
        <authorList>
            <consortium name="EnsemblPlants"/>
        </authorList>
    </citation>
    <scope>IDENTIFICATION</scope>
</reference>
<dbReference type="EnsemblPlants" id="AVESA.00010b.r2.2AG0260850.1">
    <property type="protein sequence ID" value="AVESA.00010b.r2.2AG0260850.1.CDS.1"/>
    <property type="gene ID" value="AVESA.00010b.r2.2AG0260850"/>
</dbReference>
<sequence length="309" mass="33347">MKIAKTLVKALTGKTVTAGRNSSGRITSFHRGGGHKRSLREIDFKRDTSSVGIVERIEYDPNRSSRIALVRWIEGVGQKDASYKVDRAPVNYILASHQMEVGSMVVNSDSSKPSTTGSLRPAQNADSFLRFQELFRKAHENAEGTDEANAAITAAPLPPADLLDLNSKVGNCMPLADIRMGTWIHSIECRPGQGAQLVRAAGTYAKVIKESASQCLVRLPSGAEKLIDSRCRATIGIVSNPSHGAQELRKAGHSRWLGWRPVVRGVAMNPVDHPHGGGEGRTKGGRPSVSPWGKPTKAGYKTARKTPKA</sequence>
<dbReference type="Proteomes" id="UP001732700">
    <property type="component" value="Chromosome 2A"/>
</dbReference>
<evidence type="ECO:0000313" key="2">
    <source>
        <dbReference type="Proteomes" id="UP001732700"/>
    </source>
</evidence>
<keyword evidence="2" id="KW-1185">Reference proteome</keyword>
<evidence type="ECO:0000313" key="1">
    <source>
        <dbReference type="EnsemblPlants" id="AVESA.00010b.r2.2AG0260850.1.CDS.1"/>
    </source>
</evidence>
<organism evidence="1 2">
    <name type="scientific">Avena sativa</name>
    <name type="common">Oat</name>
    <dbReference type="NCBI Taxonomy" id="4498"/>
    <lineage>
        <taxon>Eukaryota</taxon>
        <taxon>Viridiplantae</taxon>
        <taxon>Streptophyta</taxon>
        <taxon>Embryophyta</taxon>
        <taxon>Tracheophyta</taxon>
        <taxon>Spermatophyta</taxon>
        <taxon>Magnoliopsida</taxon>
        <taxon>Liliopsida</taxon>
        <taxon>Poales</taxon>
        <taxon>Poaceae</taxon>
        <taxon>BOP clade</taxon>
        <taxon>Pooideae</taxon>
        <taxon>Poodae</taxon>
        <taxon>Poeae</taxon>
        <taxon>Poeae Chloroplast Group 1 (Aveneae type)</taxon>
        <taxon>Aveninae</taxon>
        <taxon>Avena</taxon>
    </lineage>
</organism>
<name>A0ACD5UID9_AVESA</name>